<comment type="caution">
    <text evidence="2">The sequence shown here is derived from an EMBL/GenBank/DDBJ whole genome shotgun (WGS) entry which is preliminary data.</text>
</comment>
<reference evidence="2" key="2">
    <citation type="journal article" date="2023" name="IMA Fungus">
        <title>Comparative genomic study of the Penicillium genus elucidates a diverse pangenome and 15 lateral gene transfer events.</title>
        <authorList>
            <person name="Petersen C."/>
            <person name="Sorensen T."/>
            <person name="Nielsen M.R."/>
            <person name="Sondergaard T.E."/>
            <person name="Sorensen J.L."/>
            <person name="Fitzpatrick D.A."/>
            <person name="Frisvad J.C."/>
            <person name="Nielsen K.L."/>
        </authorList>
    </citation>
    <scope>NUCLEOTIDE SEQUENCE</scope>
    <source>
        <strain evidence="2">IBT 34128</strain>
    </source>
</reference>
<accession>A0A9W9FKH8</accession>
<gene>
    <name evidence="2" type="ORF">NUU61_004110</name>
</gene>
<dbReference type="AlphaFoldDB" id="A0A9W9FKH8"/>
<evidence type="ECO:0000313" key="2">
    <source>
        <dbReference type="EMBL" id="KAJ5101888.1"/>
    </source>
</evidence>
<dbReference type="RefSeq" id="XP_056512719.1">
    <property type="nucleotide sequence ID" value="XM_056654692.1"/>
</dbReference>
<dbReference type="Proteomes" id="UP001141434">
    <property type="component" value="Unassembled WGS sequence"/>
</dbReference>
<feature type="region of interest" description="Disordered" evidence="1">
    <location>
        <begin position="1"/>
        <end position="52"/>
    </location>
</feature>
<evidence type="ECO:0000313" key="3">
    <source>
        <dbReference type="Proteomes" id="UP001141434"/>
    </source>
</evidence>
<evidence type="ECO:0000256" key="1">
    <source>
        <dbReference type="SAM" id="MobiDB-lite"/>
    </source>
</evidence>
<protein>
    <submittedName>
        <fullName evidence="2">Uncharacterized protein</fullName>
    </submittedName>
</protein>
<name>A0A9W9FKH8_9EURO</name>
<sequence>MGVKKSKVDGRETQDEREWERPGCSKEPKQSEVEMGNFQPKRKGDPNSARVPVGAGAWLRPLTPDPWDPLGEVFGRRKIGRRNTLADSAPQWIRAAFWTGFKVAWLALRPTGNPERMALFASAFVDKDIREARFDGGVSDVG</sequence>
<dbReference type="EMBL" id="JAPMSZ010000005">
    <property type="protein sequence ID" value="KAJ5101888.1"/>
    <property type="molecule type" value="Genomic_DNA"/>
</dbReference>
<organism evidence="2 3">
    <name type="scientific">Penicillium alfredii</name>
    <dbReference type="NCBI Taxonomy" id="1506179"/>
    <lineage>
        <taxon>Eukaryota</taxon>
        <taxon>Fungi</taxon>
        <taxon>Dikarya</taxon>
        <taxon>Ascomycota</taxon>
        <taxon>Pezizomycotina</taxon>
        <taxon>Eurotiomycetes</taxon>
        <taxon>Eurotiomycetidae</taxon>
        <taxon>Eurotiales</taxon>
        <taxon>Aspergillaceae</taxon>
        <taxon>Penicillium</taxon>
    </lineage>
</organism>
<feature type="compositionally biased region" description="Basic and acidic residues" evidence="1">
    <location>
        <begin position="1"/>
        <end position="32"/>
    </location>
</feature>
<reference evidence="2" key="1">
    <citation type="submission" date="2022-11" db="EMBL/GenBank/DDBJ databases">
        <authorList>
            <person name="Petersen C."/>
        </authorList>
    </citation>
    <scope>NUCLEOTIDE SEQUENCE</scope>
    <source>
        <strain evidence="2">IBT 34128</strain>
    </source>
</reference>
<dbReference type="GeneID" id="81393860"/>
<proteinExistence type="predicted"/>
<keyword evidence="3" id="KW-1185">Reference proteome</keyword>